<feature type="region of interest" description="Disordered" evidence="1">
    <location>
        <begin position="100"/>
        <end position="123"/>
    </location>
</feature>
<dbReference type="Proteomes" id="UP000590868">
    <property type="component" value="Unassembled WGS sequence"/>
</dbReference>
<reference evidence="2 3" key="1">
    <citation type="submission" date="2019-09" db="EMBL/GenBank/DDBJ databases">
        <title>Bird 10,000 Genomes (B10K) Project - Family phase.</title>
        <authorList>
            <person name="Zhang G."/>
        </authorList>
    </citation>
    <scope>NUCLEOTIDE SEQUENCE [LARGE SCALE GENOMIC DNA]</scope>
    <source>
        <strain evidence="2">B10K-DU-001-55</strain>
        <tissue evidence="2">Muscle</tissue>
    </source>
</reference>
<name>A0A7L2BBU7_9GRUI</name>
<evidence type="ECO:0000256" key="1">
    <source>
        <dbReference type="SAM" id="MobiDB-lite"/>
    </source>
</evidence>
<keyword evidence="3" id="KW-1185">Reference proteome</keyword>
<protein>
    <submittedName>
        <fullName evidence="2">EPIPL protein</fullName>
    </submittedName>
</protein>
<sequence length="123" mass="13518">LIAVKTSKDTTTAAREKEAHSPREEPWETALKTTTVDVEVGEFRGHKVSVWDLLHSKYIPEETRKELLELYQAGELTLDQVRTVVSTVVTKAEAASAEQLETLSDASAESAAAGPEHSQLQED</sequence>
<gene>
    <name evidence="2" type="primary">Eppk1_1</name>
    <name evidence="2" type="ORF">HELFUL_R15101</name>
</gene>
<proteinExistence type="predicted"/>
<feature type="compositionally biased region" description="Basic and acidic residues" evidence="1">
    <location>
        <begin position="14"/>
        <end position="26"/>
    </location>
</feature>
<comment type="caution">
    <text evidence="2">The sequence shown here is derived from an EMBL/GenBank/DDBJ whole genome shotgun (WGS) entry which is preliminary data.</text>
</comment>
<organism evidence="2 3">
    <name type="scientific">Heliornis fulica</name>
    <name type="common">sungrebe</name>
    <dbReference type="NCBI Taxonomy" id="54369"/>
    <lineage>
        <taxon>Eukaryota</taxon>
        <taxon>Metazoa</taxon>
        <taxon>Chordata</taxon>
        <taxon>Craniata</taxon>
        <taxon>Vertebrata</taxon>
        <taxon>Euteleostomi</taxon>
        <taxon>Archelosauria</taxon>
        <taxon>Archosauria</taxon>
        <taxon>Dinosauria</taxon>
        <taxon>Saurischia</taxon>
        <taxon>Theropoda</taxon>
        <taxon>Coelurosauria</taxon>
        <taxon>Aves</taxon>
        <taxon>Neognathae</taxon>
        <taxon>Neoaves</taxon>
        <taxon>Gruiformes</taxon>
        <taxon>Heliornithidae</taxon>
        <taxon>Heliornis</taxon>
    </lineage>
</organism>
<evidence type="ECO:0000313" key="3">
    <source>
        <dbReference type="Proteomes" id="UP000590868"/>
    </source>
</evidence>
<evidence type="ECO:0000313" key="2">
    <source>
        <dbReference type="EMBL" id="NXP56835.1"/>
    </source>
</evidence>
<dbReference type="AlphaFoldDB" id="A0A7L2BBU7"/>
<accession>A0A7L2BBU7</accession>
<feature type="non-terminal residue" evidence="2">
    <location>
        <position position="1"/>
    </location>
</feature>
<feature type="region of interest" description="Disordered" evidence="1">
    <location>
        <begin position="1"/>
        <end position="28"/>
    </location>
</feature>
<dbReference type="OrthoDB" id="9386968at2759"/>
<dbReference type="EMBL" id="VXBZ01023052">
    <property type="protein sequence ID" value="NXP56835.1"/>
    <property type="molecule type" value="Genomic_DNA"/>
</dbReference>
<feature type="non-terminal residue" evidence="2">
    <location>
        <position position="123"/>
    </location>
</feature>